<evidence type="ECO:0000256" key="1">
    <source>
        <dbReference type="SAM" id="Coils"/>
    </source>
</evidence>
<keyword evidence="2" id="KW-1133">Transmembrane helix</keyword>
<feature type="transmembrane region" description="Helical" evidence="2">
    <location>
        <begin position="309"/>
        <end position="333"/>
    </location>
</feature>
<protein>
    <recommendedName>
        <fullName evidence="5">PNPLA domain-containing protein</fullName>
    </recommendedName>
</protein>
<comment type="caution">
    <text evidence="3">The sequence shown here is derived from an EMBL/GenBank/DDBJ whole genome shotgun (WGS) entry which is preliminary data.</text>
</comment>
<evidence type="ECO:0000313" key="3">
    <source>
        <dbReference type="EMBL" id="NER16589.1"/>
    </source>
</evidence>
<reference evidence="3 4" key="1">
    <citation type="submission" date="2020-01" db="EMBL/GenBank/DDBJ databases">
        <title>Spongiivirga citrea KCTC 32990T.</title>
        <authorList>
            <person name="Wang G."/>
        </authorList>
    </citation>
    <scope>NUCLEOTIDE SEQUENCE [LARGE SCALE GENOMIC DNA]</scope>
    <source>
        <strain evidence="3 4">KCTC 32990</strain>
    </source>
</reference>
<gene>
    <name evidence="3" type="ORF">GWK10_05170</name>
</gene>
<name>A0A6M0CL51_9FLAO</name>
<sequence>MSADNQPTKKKKASTYKRVFKPRILWLLILTVLILIAASCCRIPGLIDHPQFTNKLDANFVIQLLTDNHMMWSYWAFFIIDFVWAFVLLRSIWIFVDDFVKNQTDYGKWIHSVLKVFKIIIVLAYVFDVCENVLYLWNYEYPKTIAGIKMGLYAVVLLGWLLVAIKKYYKRYFPSLLSFLKSAFYSLVIIVIIGVLLPKASQVNSIVVNLYMRPYNLGILLLVAAPIYAVMLAHYPSYFNIDKNRRKWYRANWSWQLISTVFYKNDYTKPEEKGTHAIEGHVNFLLRILGILFYAALFYFISFTSETNFHWPFATSVISSSMLLLGLCLLYYLRIKKQRWLKSNVTLLKSRIPFYDGDFNDADSDIDEVEEADLQQEAKRRLEKDLEKLASAEKSLTTEETENLRKIIPHIRIYGWIITVTVLITILFIGYLLFKYMTSDTELNNSLYTEGTAIVSLVCIVLQMVSFIYYRTFRSIFRLLFFSADSKLVVNAFYVMRVLKVDADEEVQLTQAHLDAKKGQLKEFYKHNPFGDPTGILKLLDRLNMGIFSNNIFFLQATAIFGMFNTAFFLLMNLVDELPFHFNAALIILSALFLYYGMLVVITKNFIFYRYSKEEYAVRNRQLFNFYLIIGLVVMLVFNVLTTKFPNNLFVLETVDRDKESELTLKEYTEALSPTKIKYYIGAYGGGMKSNAWTMTVLDELYKKDSTFLEKAVVMSGASGGTIGITNWSAIMKEDRDSLARTRMITDISTEHVLSMDLTHILGRDLVNYMFVPFFNKSGQDRSSKAMERYAKLAENQEAICSSTSYRAFWKEVYTENNNQFPILISNSTNVRGNQGMAVSIGGINSTNTYPSLLYQKADNILELEVYNDEAEKLEQKTISYYNAASTSNRFPLISPAAKIPTLGHFNDGGIYENSGLLSAYKLFRQINNQPGITDLDCLPETNVFISIVNDKNAYIKKTVQDYIKDGIRIKKINPNTELNAILNSVSSTEMMPIFIKTELERLDSLHQTIDFKTIYLPHQFNMQDIKDIYGLELISEKTNKPIYEHLYKCVTANNDSIKKWRFSTAANKRNPIIEAPMSRVMAPQAYEFMQKMVLDETPAGRMIKEISAIE</sequence>
<feature type="transmembrane region" description="Helical" evidence="2">
    <location>
        <begin position="144"/>
        <end position="164"/>
    </location>
</feature>
<dbReference type="AlphaFoldDB" id="A0A6M0CL51"/>
<evidence type="ECO:0008006" key="5">
    <source>
        <dbReference type="Google" id="ProtNLM"/>
    </source>
</evidence>
<feature type="transmembrane region" description="Helical" evidence="2">
    <location>
        <begin position="453"/>
        <end position="470"/>
    </location>
</feature>
<keyword evidence="4" id="KW-1185">Reference proteome</keyword>
<dbReference type="RefSeq" id="WP_164029890.1">
    <property type="nucleotide sequence ID" value="NZ_JAABOQ010000002.1"/>
</dbReference>
<dbReference type="Proteomes" id="UP000474296">
    <property type="component" value="Unassembled WGS sequence"/>
</dbReference>
<feature type="transmembrane region" description="Helical" evidence="2">
    <location>
        <begin position="284"/>
        <end position="303"/>
    </location>
</feature>
<feature type="transmembrane region" description="Helical" evidence="2">
    <location>
        <begin position="176"/>
        <end position="197"/>
    </location>
</feature>
<feature type="transmembrane region" description="Helical" evidence="2">
    <location>
        <begin position="74"/>
        <end position="96"/>
    </location>
</feature>
<keyword evidence="2" id="KW-0472">Membrane</keyword>
<accession>A0A6M0CL51</accession>
<keyword evidence="1" id="KW-0175">Coiled coil</keyword>
<feature type="transmembrane region" description="Helical" evidence="2">
    <location>
        <begin position="623"/>
        <end position="641"/>
    </location>
</feature>
<feature type="transmembrane region" description="Helical" evidence="2">
    <location>
        <begin position="217"/>
        <end position="238"/>
    </location>
</feature>
<feature type="transmembrane region" description="Helical" evidence="2">
    <location>
        <begin position="580"/>
        <end position="602"/>
    </location>
</feature>
<feature type="coiled-coil region" evidence="1">
    <location>
        <begin position="372"/>
        <end position="402"/>
    </location>
</feature>
<feature type="transmembrane region" description="Helical" evidence="2">
    <location>
        <begin position="413"/>
        <end position="433"/>
    </location>
</feature>
<proteinExistence type="predicted"/>
<keyword evidence="2" id="KW-0812">Transmembrane</keyword>
<organism evidence="3 4">
    <name type="scientific">Spongiivirga citrea</name>
    <dbReference type="NCBI Taxonomy" id="1481457"/>
    <lineage>
        <taxon>Bacteria</taxon>
        <taxon>Pseudomonadati</taxon>
        <taxon>Bacteroidota</taxon>
        <taxon>Flavobacteriia</taxon>
        <taxon>Flavobacteriales</taxon>
        <taxon>Flavobacteriaceae</taxon>
        <taxon>Spongiivirga</taxon>
    </lineage>
</organism>
<evidence type="ECO:0000256" key="2">
    <source>
        <dbReference type="SAM" id="Phobius"/>
    </source>
</evidence>
<evidence type="ECO:0000313" key="4">
    <source>
        <dbReference type="Proteomes" id="UP000474296"/>
    </source>
</evidence>
<feature type="transmembrane region" description="Helical" evidence="2">
    <location>
        <begin position="116"/>
        <end position="138"/>
    </location>
</feature>
<dbReference type="EMBL" id="JAABOQ010000002">
    <property type="protein sequence ID" value="NER16589.1"/>
    <property type="molecule type" value="Genomic_DNA"/>
</dbReference>
<feature type="transmembrane region" description="Helical" evidence="2">
    <location>
        <begin position="552"/>
        <end position="574"/>
    </location>
</feature>